<dbReference type="GeneID" id="116418054"/>
<feature type="compositionally biased region" description="Polar residues" evidence="1">
    <location>
        <begin position="1"/>
        <end position="17"/>
    </location>
</feature>
<dbReference type="SUPFAM" id="SSF53098">
    <property type="entry name" value="Ribonuclease H-like"/>
    <property type="match status" value="1"/>
</dbReference>
<dbReference type="InterPro" id="IPR036397">
    <property type="entry name" value="RNaseH_sf"/>
</dbReference>
<feature type="compositionally biased region" description="Basic and acidic residues" evidence="1">
    <location>
        <begin position="374"/>
        <end position="387"/>
    </location>
</feature>
<name>A0A7M7QM73_NASVI</name>
<dbReference type="KEGG" id="nvi:116418054"/>
<dbReference type="InterPro" id="IPR005312">
    <property type="entry name" value="DUF1759"/>
</dbReference>
<evidence type="ECO:0000313" key="2">
    <source>
        <dbReference type="EnsemblMetazoa" id="XP_031789094"/>
    </source>
</evidence>
<protein>
    <submittedName>
        <fullName evidence="2">Uncharacterized protein</fullName>
    </submittedName>
</protein>
<feature type="compositionally biased region" description="Low complexity" evidence="1">
    <location>
        <begin position="253"/>
        <end position="262"/>
    </location>
</feature>
<feature type="region of interest" description="Disordered" evidence="1">
    <location>
        <begin position="1"/>
        <end position="108"/>
    </location>
</feature>
<feature type="compositionally biased region" description="Basic residues" evidence="1">
    <location>
        <begin position="20"/>
        <end position="32"/>
    </location>
</feature>
<feature type="region of interest" description="Disordered" evidence="1">
    <location>
        <begin position="349"/>
        <end position="387"/>
    </location>
</feature>
<reference evidence="2" key="1">
    <citation type="submission" date="2021-01" db="UniProtKB">
        <authorList>
            <consortium name="EnsemblMetazoa"/>
        </authorList>
    </citation>
    <scope>IDENTIFICATION</scope>
</reference>
<dbReference type="RefSeq" id="XP_031789094.2">
    <property type="nucleotide sequence ID" value="XM_031933234.2"/>
</dbReference>
<dbReference type="EnsemblMetazoa" id="XM_031933234">
    <property type="protein sequence ID" value="XP_031789094"/>
    <property type="gene ID" value="LOC116418054"/>
</dbReference>
<feature type="compositionally biased region" description="Basic and acidic residues" evidence="1">
    <location>
        <begin position="353"/>
        <end position="366"/>
    </location>
</feature>
<dbReference type="Proteomes" id="UP000002358">
    <property type="component" value="Unassembled WGS sequence"/>
</dbReference>
<dbReference type="GO" id="GO:0003676">
    <property type="term" value="F:nucleic acid binding"/>
    <property type="evidence" value="ECO:0007669"/>
    <property type="project" value="InterPro"/>
</dbReference>
<feature type="region of interest" description="Disordered" evidence="1">
    <location>
        <begin position="161"/>
        <end position="194"/>
    </location>
</feature>
<feature type="region of interest" description="Disordered" evidence="1">
    <location>
        <begin position="210"/>
        <end position="335"/>
    </location>
</feature>
<dbReference type="OrthoDB" id="7698192at2759"/>
<dbReference type="Pfam" id="PF05380">
    <property type="entry name" value="Peptidase_A17"/>
    <property type="match status" value="1"/>
</dbReference>
<dbReference type="Pfam" id="PF03564">
    <property type="entry name" value="DUF1759"/>
    <property type="match status" value="1"/>
</dbReference>
<dbReference type="InterPro" id="IPR012337">
    <property type="entry name" value="RNaseH-like_sf"/>
</dbReference>
<sequence length="914" mass="104007">MQQEESSTAQAEVNPTTAPKRGRAPTRTKRSRAPVATRDARQEGRSSSLRCRVRSRLDREGTPRSEESNYEEQARQQTRHIHLRDSRVIDHDEESTESLSPPRRAQFDTFGETTNNISQKLNEHLSGFSNFRFRREWSFEDVKAAFEAGLAAQRRTLPTPCRQHVSAYRGSPRRDISPPTPTEQLTRRATRQGSESFTHAVLAAERGHAPLHPTSTAVQDRSPFRSTAAVRERTPTQSSSAAVRERTPPQPSPTSMQSQPTSAVVRGRTLLRTTASSAVVRGRTPPPTATAARRRTPSPTASAQAEREAPTSSINGYRSGSKRLNVSDASQTLSTKRGRIQFCEQENCEDLSNDSRDSEESDHECTRGWSRGTRTRDTDAYRNDSRAEDRLSRAIEDTLATVRESSLSNCNTQLLTRMTSVKTLHTFSGDPFDWIRFKKSFEMSTTLGKYSDRENVTRLADSLRGDAYDAVRALFISGNSSDDIMHTLEMRFGNTTVILEKIIREVKDLPSVLERKITFVEFATRLRAAVLAVKSLDIDEGYLKNQELVNGLLRKLPETIAYNYGSYATGEGKNMPALLRIAEYVYKKAEMKITAGVVTLDTLDVPRHAKNLNQSTRHRDRGVCETIEEASERIDQVIVINEFANWEMHGWSSNAPEVLENLDVSNDSNNLVKENVNEPEIWNSKIDWDEVLKEAEFLHWQLWLRELDRVKLCSIPRCYQNLNCQIREAELHVFCDASTKAYASVAYWRFTLNDNLFHVSIIMAKSRVAPLKPSTIPRLELQAALMATRLANTIAKEHDFKITRRVFWSDSQTVLHWIKKDPREFKIFVANRLDEIRENSEVSEWRWIPTKDNPADDATRTAPYALDKNSRWFAGPPFLREVESSWPLDKDQLKVNTVDLEYKNTEQPILTTTI</sequence>
<feature type="compositionally biased region" description="Basic and acidic residues" evidence="1">
    <location>
        <begin position="55"/>
        <end position="67"/>
    </location>
</feature>
<evidence type="ECO:0000313" key="3">
    <source>
        <dbReference type="Proteomes" id="UP000002358"/>
    </source>
</evidence>
<dbReference type="Gene3D" id="3.30.420.10">
    <property type="entry name" value="Ribonuclease H-like superfamily/Ribonuclease H"/>
    <property type="match status" value="1"/>
</dbReference>
<evidence type="ECO:0000256" key="1">
    <source>
        <dbReference type="SAM" id="MobiDB-lite"/>
    </source>
</evidence>
<feature type="compositionally biased region" description="Polar residues" evidence="1">
    <location>
        <begin position="310"/>
        <end position="335"/>
    </location>
</feature>
<dbReference type="InParanoid" id="A0A7M7QM73"/>
<proteinExistence type="predicted"/>
<organism evidence="2 3">
    <name type="scientific">Nasonia vitripennis</name>
    <name type="common">Parasitic wasp</name>
    <dbReference type="NCBI Taxonomy" id="7425"/>
    <lineage>
        <taxon>Eukaryota</taxon>
        <taxon>Metazoa</taxon>
        <taxon>Ecdysozoa</taxon>
        <taxon>Arthropoda</taxon>
        <taxon>Hexapoda</taxon>
        <taxon>Insecta</taxon>
        <taxon>Pterygota</taxon>
        <taxon>Neoptera</taxon>
        <taxon>Endopterygota</taxon>
        <taxon>Hymenoptera</taxon>
        <taxon>Apocrita</taxon>
        <taxon>Proctotrupomorpha</taxon>
        <taxon>Chalcidoidea</taxon>
        <taxon>Pteromalidae</taxon>
        <taxon>Pteromalinae</taxon>
        <taxon>Nasonia</taxon>
    </lineage>
</organism>
<dbReference type="InterPro" id="IPR008042">
    <property type="entry name" value="Retrotrans_Pao"/>
</dbReference>
<dbReference type="AlphaFoldDB" id="A0A7M7QM73"/>
<accession>A0A7M7QM73</accession>
<keyword evidence="3" id="KW-1185">Reference proteome</keyword>
<dbReference type="PANTHER" id="PTHR47331">
    <property type="entry name" value="PHD-TYPE DOMAIN-CONTAINING PROTEIN"/>
    <property type="match status" value="1"/>
</dbReference>